<dbReference type="FunFam" id="3.40.470.10:FF:000001">
    <property type="entry name" value="Uracil-DNA glycosylase"/>
    <property type="match status" value="1"/>
</dbReference>
<dbReference type="Gene3D" id="3.40.470.10">
    <property type="entry name" value="Uracil-DNA glycosylase-like domain"/>
    <property type="match status" value="1"/>
</dbReference>
<dbReference type="PANTHER" id="PTHR11264:SF0">
    <property type="entry name" value="URACIL-DNA GLYCOSYLASE"/>
    <property type="match status" value="1"/>
</dbReference>
<dbReference type="EMBL" id="CP011509">
    <property type="protein sequence ID" value="AKJ00070.1"/>
    <property type="molecule type" value="Genomic_DNA"/>
</dbReference>
<dbReference type="GO" id="GO:0004844">
    <property type="term" value="F:uracil DNA N-glycosylase activity"/>
    <property type="evidence" value="ECO:0007669"/>
    <property type="project" value="UniProtKB-UniRule"/>
</dbReference>
<keyword evidence="6 9" id="KW-0227">DNA damage</keyword>
<keyword evidence="9" id="KW-0963">Cytoplasm</keyword>
<dbReference type="HAMAP" id="MF_00148">
    <property type="entry name" value="UDG"/>
    <property type="match status" value="1"/>
</dbReference>
<evidence type="ECO:0000256" key="7">
    <source>
        <dbReference type="ARBA" id="ARBA00022801"/>
    </source>
</evidence>
<dbReference type="Proteomes" id="UP000256345">
    <property type="component" value="Unassembled WGS sequence"/>
</dbReference>
<dbReference type="GO" id="GO:0005737">
    <property type="term" value="C:cytoplasm"/>
    <property type="evidence" value="ECO:0007669"/>
    <property type="project" value="UniProtKB-SubCell"/>
</dbReference>
<dbReference type="SUPFAM" id="SSF52141">
    <property type="entry name" value="Uracil-DNA glycosylase-like"/>
    <property type="match status" value="1"/>
</dbReference>
<evidence type="ECO:0000256" key="6">
    <source>
        <dbReference type="ARBA" id="ARBA00022763"/>
    </source>
</evidence>
<dbReference type="Pfam" id="PF03167">
    <property type="entry name" value="UDG"/>
    <property type="match status" value="1"/>
</dbReference>
<evidence type="ECO:0000256" key="2">
    <source>
        <dbReference type="ARBA" id="ARBA00002631"/>
    </source>
</evidence>
<accession>A0AAC8Q2W9</accession>
<evidence type="ECO:0000256" key="8">
    <source>
        <dbReference type="ARBA" id="ARBA00023204"/>
    </source>
</evidence>
<evidence type="ECO:0000256" key="4">
    <source>
        <dbReference type="ARBA" id="ARBA00012030"/>
    </source>
</evidence>
<dbReference type="EMBL" id="QUMU01000004">
    <property type="protein sequence ID" value="REG33228.1"/>
    <property type="molecule type" value="Genomic_DNA"/>
</dbReference>
<dbReference type="KEGG" id="age:AA314_01696"/>
<proteinExistence type="inferred from homology"/>
<protein>
    <recommendedName>
        <fullName evidence="5 9">Uracil-DNA glycosylase</fullName>
        <shortName evidence="9">UDG</shortName>
        <ecNumber evidence="4 9">3.2.2.27</ecNumber>
    </recommendedName>
</protein>
<evidence type="ECO:0000256" key="1">
    <source>
        <dbReference type="ARBA" id="ARBA00001400"/>
    </source>
</evidence>
<comment type="function">
    <text evidence="2 9 11">Excises uracil residues from the DNA which can arise as a result of misincorporation of dUMP residues by DNA polymerase or due to deamination of cytosine.</text>
</comment>
<keyword evidence="7 9" id="KW-0378">Hydrolase</keyword>
<dbReference type="InterPro" id="IPR018085">
    <property type="entry name" value="Ura-DNA_Glyclase_AS"/>
</dbReference>
<evidence type="ECO:0000313" key="16">
    <source>
        <dbReference type="Proteomes" id="UP000256345"/>
    </source>
</evidence>
<keyword evidence="16" id="KW-1185">Reference proteome</keyword>
<dbReference type="NCBIfam" id="NF003589">
    <property type="entry name" value="PRK05254.1-2"/>
    <property type="match status" value="1"/>
</dbReference>
<reference evidence="14 16" key="2">
    <citation type="submission" date="2018-08" db="EMBL/GenBank/DDBJ databases">
        <title>Genomic Encyclopedia of Archaeal and Bacterial Type Strains, Phase II (KMG-II): from individual species to whole genera.</title>
        <authorList>
            <person name="Goeker M."/>
        </authorList>
    </citation>
    <scope>NUCLEOTIDE SEQUENCE [LARGE SCALE GENOMIC DNA]</scope>
    <source>
        <strain evidence="14 16">DSM 2261</strain>
    </source>
</reference>
<evidence type="ECO:0000256" key="10">
    <source>
        <dbReference type="PROSITE-ProRule" id="PRU10072"/>
    </source>
</evidence>
<dbReference type="PANTHER" id="PTHR11264">
    <property type="entry name" value="URACIL-DNA GLYCOSYLASE"/>
    <property type="match status" value="1"/>
</dbReference>
<feature type="active site" description="Proton acceptor" evidence="9 10">
    <location>
        <position position="68"/>
    </location>
</feature>
<dbReference type="Proteomes" id="UP000035579">
    <property type="component" value="Chromosome"/>
</dbReference>
<evidence type="ECO:0000313" key="15">
    <source>
        <dbReference type="Proteomes" id="UP000035579"/>
    </source>
</evidence>
<evidence type="ECO:0000256" key="3">
    <source>
        <dbReference type="ARBA" id="ARBA00008184"/>
    </source>
</evidence>
<dbReference type="SMART" id="SM00987">
    <property type="entry name" value="UreE_C"/>
    <property type="match status" value="1"/>
</dbReference>
<evidence type="ECO:0000256" key="5">
    <source>
        <dbReference type="ARBA" id="ARBA00018429"/>
    </source>
</evidence>
<dbReference type="InterPro" id="IPR002043">
    <property type="entry name" value="UDG_fam1"/>
</dbReference>
<sequence length="227" mass="24933">MGSMKDRLPKDWRAVLKDVLDSPEFAALEAFVAEERREHTVYPSEEDLFSAFRLTPYENVKVLLLGQDPYHGPGQAHGLAFSVQPGVKPPPSLVNIFKELQSDVGAPKPGDGSLVPWAEQGVLLLNAVLTVRQGEPNSHAGHGWEHFTDAVIQKVSEKPEAVVFILWGSYAQKKKALIDTSRHLVLEAVHPSPLSAKKGFFGSKPFSGVNKALKKAGREPIDWELPS</sequence>
<dbReference type="InterPro" id="IPR036895">
    <property type="entry name" value="Uracil-DNA_glycosylase-like_sf"/>
</dbReference>
<feature type="domain" description="Uracil-DNA glycosylase-like" evidence="12">
    <location>
        <begin position="53"/>
        <end position="213"/>
    </location>
</feature>
<reference evidence="13 15" key="1">
    <citation type="submission" date="2015-05" db="EMBL/GenBank/DDBJ databases">
        <title>Genome assembly of Archangium gephyra DSM 2261.</title>
        <authorList>
            <person name="Sharma G."/>
            <person name="Subramanian S."/>
        </authorList>
    </citation>
    <scope>NUCLEOTIDE SEQUENCE [LARGE SCALE GENOMIC DNA]</scope>
    <source>
        <strain evidence="13 15">DSM 2261</strain>
    </source>
</reference>
<evidence type="ECO:0000259" key="12">
    <source>
        <dbReference type="SMART" id="SM00986"/>
    </source>
</evidence>
<dbReference type="InterPro" id="IPR005122">
    <property type="entry name" value="Uracil-DNA_glycosylase-like"/>
</dbReference>
<comment type="similarity">
    <text evidence="3 9 11">Belongs to the uracil-DNA glycosylase (UDG) superfamily. UNG family.</text>
</comment>
<dbReference type="SMART" id="SM00986">
    <property type="entry name" value="UDG"/>
    <property type="match status" value="1"/>
</dbReference>
<name>A0AAC8Q2W9_9BACT</name>
<gene>
    <name evidence="9" type="primary">ung</name>
    <name evidence="13" type="ORF">AA314_01696</name>
    <name evidence="14" type="ORF">ATI61_104519</name>
</gene>
<dbReference type="NCBIfam" id="NF003592">
    <property type="entry name" value="PRK05254.1-5"/>
    <property type="match status" value="1"/>
</dbReference>
<dbReference type="NCBIfam" id="NF003591">
    <property type="entry name" value="PRK05254.1-4"/>
    <property type="match status" value="1"/>
</dbReference>
<dbReference type="AlphaFoldDB" id="A0AAC8Q2W9"/>
<dbReference type="NCBIfam" id="TIGR00628">
    <property type="entry name" value="ung"/>
    <property type="match status" value="1"/>
</dbReference>
<comment type="catalytic activity">
    <reaction evidence="1 9 11">
        <text>Hydrolyzes single-stranded DNA or mismatched double-stranded DNA and polynucleotides, releasing free uracil.</text>
        <dbReference type="EC" id="3.2.2.27"/>
    </reaction>
</comment>
<evidence type="ECO:0000313" key="13">
    <source>
        <dbReference type="EMBL" id="AKJ00070.1"/>
    </source>
</evidence>
<evidence type="ECO:0000256" key="9">
    <source>
        <dbReference type="HAMAP-Rule" id="MF_00148"/>
    </source>
</evidence>
<dbReference type="GO" id="GO:0097510">
    <property type="term" value="P:base-excision repair, AP site formation via deaminated base removal"/>
    <property type="evidence" value="ECO:0007669"/>
    <property type="project" value="TreeGrafter"/>
</dbReference>
<dbReference type="EC" id="3.2.2.27" evidence="4 9"/>
<dbReference type="NCBIfam" id="NF003588">
    <property type="entry name" value="PRK05254.1-1"/>
    <property type="match status" value="1"/>
</dbReference>
<evidence type="ECO:0000256" key="11">
    <source>
        <dbReference type="RuleBase" id="RU003780"/>
    </source>
</evidence>
<keyword evidence="8 9" id="KW-0234">DNA repair</keyword>
<dbReference type="CDD" id="cd10027">
    <property type="entry name" value="UDG-F1-like"/>
    <property type="match status" value="1"/>
</dbReference>
<organism evidence="13 15">
    <name type="scientific">Archangium gephyra</name>
    <dbReference type="NCBI Taxonomy" id="48"/>
    <lineage>
        <taxon>Bacteria</taxon>
        <taxon>Pseudomonadati</taxon>
        <taxon>Myxococcota</taxon>
        <taxon>Myxococcia</taxon>
        <taxon>Myxococcales</taxon>
        <taxon>Cystobacterineae</taxon>
        <taxon>Archangiaceae</taxon>
        <taxon>Archangium</taxon>
    </lineage>
</organism>
<evidence type="ECO:0000313" key="14">
    <source>
        <dbReference type="EMBL" id="REG33228.1"/>
    </source>
</evidence>
<comment type="subcellular location">
    <subcellularLocation>
        <location evidence="9">Cytoplasm</location>
    </subcellularLocation>
</comment>
<dbReference type="PROSITE" id="PS00130">
    <property type="entry name" value="U_DNA_GLYCOSYLASE"/>
    <property type="match status" value="1"/>
</dbReference>